<accession>A0A9W7Y886</accession>
<dbReference type="GO" id="GO:0030307">
    <property type="term" value="P:positive regulation of cell growth"/>
    <property type="evidence" value="ECO:0007669"/>
    <property type="project" value="TreeGrafter"/>
</dbReference>
<dbReference type="GO" id="GO:0010506">
    <property type="term" value="P:regulation of autophagy"/>
    <property type="evidence" value="ECO:0007669"/>
    <property type="project" value="TreeGrafter"/>
</dbReference>
<evidence type="ECO:0000313" key="4">
    <source>
        <dbReference type="EMBL" id="KAJ1727343.1"/>
    </source>
</evidence>
<keyword evidence="5" id="KW-1185">Reference proteome</keyword>
<dbReference type="GO" id="GO:0009267">
    <property type="term" value="P:cellular response to starvation"/>
    <property type="evidence" value="ECO:0007669"/>
    <property type="project" value="TreeGrafter"/>
</dbReference>
<gene>
    <name evidence="4" type="ORF">LPJ61_004623</name>
</gene>
<evidence type="ECO:0000313" key="5">
    <source>
        <dbReference type="Proteomes" id="UP001143981"/>
    </source>
</evidence>
<comment type="caution">
    <text evidence="4">The sequence shown here is derived from an EMBL/GenBank/DDBJ whole genome shotgun (WGS) entry which is preliminary data.</text>
</comment>
<dbReference type="GO" id="GO:0031929">
    <property type="term" value="P:TOR signaling"/>
    <property type="evidence" value="ECO:0007669"/>
    <property type="project" value="InterPro"/>
</dbReference>
<evidence type="ECO:0000256" key="1">
    <source>
        <dbReference type="ARBA" id="ARBA00022574"/>
    </source>
</evidence>
<protein>
    <recommendedName>
        <fullName evidence="6">WD40 repeat-like protein</fullName>
    </recommendedName>
</protein>
<dbReference type="InterPro" id="IPR001680">
    <property type="entry name" value="WD40_rpt"/>
</dbReference>
<feature type="repeat" description="WD" evidence="3">
    <location>
        <begin position="1"/>
        <end position="30"/>
    </location>
</feature>
<dbReference type="GO" id="GO:0005737">
    <property type="term" value="C:cytoplasm"/>
    <property type="evidence" value="ECO:0007669"/>
    <property type="project" value="TreeGrafter"/>
</dbReference>
<dbReference type="GO" id="GO:0071230">
    <property type="term" value="P:cellular response to amino acid stimulus"/>
    <property type="evidence" value="ECO:0007669"/>
    <property type="project" value="TreeGrafter"/>
</dbReference>
<dbReference type="EMBL" id="JANBOI010001133">
    <property type="protein sequence ID" value="KAJ1727343.1"/>
    <property type="molecule type" value="Genomic_DNA"/>
</dbReference>
<reference evidence="4" key="1">
    <citation type="submission" date="2022-07" db="EMBL/GenBank/DDBJ databases">
        <title>Phylogenomic reconstructions and comparative analyses of Kickxellomycotina fungi.</title>
        <authorList>
            <person name="Reynolds N.K."/>
            <person name="Stajich J.E."/>
            <person name="Barry K."/>
            <person name="Grigoriev I.V."/>
            <person name="Crous P."/>
            <person name="Smith M.E."/>
        </authorList>
    </citation>
    <scope>NUCLEOTIDE SEQUENCE</scope>
    <source>
        <strain evidence="4">BCRC 34381</strain>
    </source>
</reference>
<dbReference type="PANTHER" id="PTHR12848">
    <property type="entry name" value="REGULATORY-ASSOCIATED PROTEIN OF MTOR"/>
    <property type="match status" value="1"/>
</dbReference>
<evidence type="ECO:0008006" key="6">
    <source>
        <dbReference type="Google" id="ProtNLM"/>
    </source>
</evidence>
<dbReference type="InterPro" id="IPR015943">
    <property type="entry name" value="WD40/YVTN_repeat-like_dom_sf"/>
</dbReference>
<dbReference type="PANTHER" id="PTHR12848:SF16">
    <property type="entry name" value="REGULATORY-ASSOCIATED PROTEIN OF MTOR"/>
    <property type="match status" value="1"/>
</dbReference>
<keyword evidence="2" id="KW-0677">Repeat</keyword>
<dbReference type="GO" id="GO:0031931">
    <property type="term" value="C:TORC1 complex"/>
    <property type="evidence" value="ECO:0007669"/>
    <property type="project" value="InterPro"/>
</dbReference>
<sequence length="154" mass="16347">MRPGQMEVISASENGEVKSWDLRHQESVYTLYALADSSMDHRLTWMAVHENAPVTMTASDATVRIWNQRGNNIGMAAAAAAPRNTNTTAAAYMKSLAGYGTARVQNACVAAAALHAYLPVALMVADDGRVSCIQASQVSSRPPTLAGSRASSVH</sequence>
<proteinExistence type="predicted"/>
<dbReference type="InterPro" id="IPR019775">
    <property type="entry name" value="WD40_repeat_CS"/>
</dbReference>
<dbReference type="OrthoDB" id="10262360at2759"/>
<organism evidence="4 5">
    <name type="scientific">Coemansia biformis</name>
    <dbReference type="NCBI Taxonomy" id="1286918"/>
    <lineage>
        <taxon>Eukaryota</taxon>
        <taxon>Fungi</taxon>
        <taxon>Fungi incertae sedis</taxon>
        <taxon>Zoopagomycota</taxon>
        <taxon>Kickxellomycotina</taxon>
        <taxon>Kickxellomycetes</taxon>
        <taxon>Kickxellales</taxon>
        <taxon>Kickxellaceae</taxon>
        <taxon>Coemansia</taxon>
    </lineage>
</organism>
<dbReference type="GO" id="GO:0030674">
    <property type="term" value="F:protein-macromolecule adaptor activity"/>
    <property type="evidence" value="ECO:0007669"/>
    <property type="project" value="TreeGrafter"/>
</dbReference>
<dbReference type="InterPro" id="IPR036322">
    <property type="entry name" value="WD40_repeat_dom_sf"/>
</dbReference>
<dbReference type="Gene3D" id="2.130.10.10">
    <property type="entry name" value="YVTN repeat-like/Quinoprotein amine dehydrogenase"/>
    <property type="match status" value="1"/>
</dbReference>
<dbReference type="PROSITE" id="PS50082">
    <property type="entry name" value="WD_REPEATS_2"/>
    <property type="match status" value="1"/>
</dbReference>
<evidence type="ECO:0000256" key="3">
    <source>
        <dbReference type="PROSITE-ProRule" id="PRU00221"/>
    </source>
</evidence>
<evidence type="ECO:0000256" key="2">
    <source>
        <dbReference type="ARBA" id="ARBA00022737"/>
    </source>
</evidence>
<name>A0A9W7Y886_9FUNG</name>
<dbReference type="Proteomes" id="UP001143981">
    <property type="component" value="Unassembled WGS sequence"/>
</dbReference>
<dbReference type="SUPFAM" id="SSF50978">
    <property type="entry name" value="WD40 repeat-like"/>
    <property type="match status" value="1"/>
</dbReference>
<dbReference type="PROSITE" id="PS00678">
    <property type="entry name" value="WD_REPEATS_1"/>
    <property type="match status" value="1"/>
</dbReference>
<keyword evidence="1 3" id="KW-0853">WD repeat</keyword>
<dbReference type="AlphaFoldDB" id="A0A9W7Y886"/>
<dbReference type="InterPro" id="IPR004083">
    <property type="entry name" value="Raptor"/>
</dbReference>